<dbReference type="InterPro" id="IPR001810">
    <property type="entry name" value="F-box_dom"/>
</dbReference>
<gene>
    <name evidence="4" type="ORF">DSM5745_09405</name>
</gene>
<keyword evidence="5" id="KW-1185">Reference proteome</keyword>
<evidence type="ECO:0000313" key="5">
    <source>
        <dbReference type="Proteomes" id="UP000256690"/>
    </source>
</evidence>
<comment type="caution">
    <text evidence="4">The sequence shown here is derived from an EMBL/GenBank/DDBJ whole genome shotgun (WGS) entry which is preliminary data.</text>
</comment>
<organism evidence="4 5">
    <name type="scientific">Aspergillus mulundensis</name>
    <dbReference type="NCBI Taxonomy" id="1810919"/>
    <lineage>
        <taxon>Eukaryota</taxon>
        <taxon>Fungi</taxon>
        <taxon>Dikarya</taxon>
        <taxon>Ascomycota</taxon>
        <taxon>Pezizomycotina</taxon>
        <taxon>Eurotiomycetes</taxon>
        <taxon>Eurotiomycetidae</taxon>
        <taxon>Eurotiales</taxon>
        <taxon>Aspergillaceae</taxon>
        <taxon>Aspergillus</taxon>
        <taxon>Aspergillus subgen. Nidulantes</taxon>
    </lineage>
</organism>
<evidence type="ECO:0000313" key="4">
    <source>
        <dbReference type="EMBL" id="RDW65666.1"/>
    </source>
</evidence>
<dbReference type="SMART" id="SM00248">
    <property type="entry name" value="ANK"/>
    <property type="match status" value="6"/>
</dbReference>
<accession>A0A3D8QUZ4</accession>
<keyword evidence="2" id="KW-0040">ANK repeat</keyword>
<dbReference type="PANTHER" id="PTHR24189">
    <property type="entry name" value="MYOTROPHIN"/>
    <property type="match status" value="1"/>
</dbReference>
<dbReference type="InterPro" id="IPR002110">
    <property type="entry name" value="Ankyrin_rpt"/>
</dbReference>
<dbReference type="SUPFAM" id="SSF81383">
    <property type="entry name" value="F-box domain"/>
    <property type="match status" value="1"/>
</dbReference>
<dbReference type="Gene3D" id="1.25.40.20">
    <property type="entry name" value="Ankyrin repeat-containing domain"/>
    <property type="match status" value="1"/>
</dbReference>
<dbReference type="InterPro" id="IPR050745">
    <property type="entry name" value="Multifunctional_regulatory"/>
</dbReference>
<proteinExistence type="predicted"/>
<dbReference type="OrthoDB" id="1577640at2759"/>
<dbReference type="Pfam" id="PF12937">
    <property type="entry name" value="F-box-like"/>
    <property type="match status" value="1"/>
</dbReference>
<reference evidence="4 5" key="1">
    <citation type="journal article" date="2018" name="IMA Fungus">
        <title>IMA Genome-F 9: Draft genome sequence of Annulohypoxylon stygium, Aspergillus mulundensis, Berkeleyomyces basicola (syn. Thielaviopsis basicola), Ceratocystis smalleyi, two Cercospora beticola strains, Coleophoma cylindrospora, Fusarium fracticaudum, Phialophora cf. hyalina, and Morchella septimelata.</title>
        <authorList>
            <person name="Wingfield B.D."/>
            <person name="Bills G.F."/>
            <person name="Dong Y."/>
            <person name="Huang W."/>
            <person name="Nel W.J."/>
            <person name="Swalarsk-Parry B.S."/>
            <person name="Vaghefi N."/>
            <person name="Wilken P.M."/>
            <person name="An Z."/>
            <person name="de Beer Z.W."/>
            <person name="De Vos L."/>
            <person name="Chen L."/>
            <person name="Duong T.A."/>
            <person name="Gao Y."/>
            <person name="Hammerbacher A."/>
            <person name="Kikkert J.R."/>
            <person name="Li Y."/>
            <person name="Li H."/>
            <person name="Li K."/>
            <person name="Li Q."/>
            <person name="Liu X."/>
            <person name="Ma X."/>
            <person name="Naidoo K."/>
            <person name="Pethybridge S.J."/>
            <person name="Sun J."/>
            <person name="Steenkamp E.T."/>
            <person name="van der Nest M.A."/>
            <person name="van Wyk S."/>
            <person name="Wingfield M.J."/>
            <person name="Xiong C."/>
            <person name="Yue Q."/>
            <person name="Zhang X."/>
        </authorList>
    </citation>
    <scope>NUCLEOTIDE SEQUENCE [LARGE SCALE GENOMIC DNA]</scope>
    <source>
        <strain evidence="4 5">DSM 5745</strain>
    </source>
</reference>
<dbReference type="AlphaFoldDB" id="A0A3D8QUZ4"/>
<name>A0A3D8QUZ4_9EURO</name>
<feature type="domain" description="F-box" evidence="3">
    <location>
        <begin position="5"/>
        <end position="48"/>
    </location>
</feature>
<dbReference type="EMBL" id="PVWQ01000013">
    <property type="protein sequence ID" value="RDW65666.1"/>
    <property type="molecule type" value="Genomic_DNA"/>
</dbReference>
<dbReference type="InterPro" id="IPR036770">
    <property type="entry name" value="Ankyrin_rpt-contain_sf"/>
</dbReference>
<evidence type="ECO:0000256" key="1">
    <source>
        <dbReference type="ARBA" id="ARBA00022737"/>
    </source>
</evidence>
<dbReference type="InterPro" id="IPR036047">
    <property type="entry name" value="F-box-like_dom_sf"/>
</dbReference>
<dbReference type="PANTHER" id="PTHR24189:SF50">
    <property type="entry name" value="ANKYRIN REPEAT AND SOCS BOX PROTEIN 2"/>
    <property type="match status" value="1"/>
</dbReference>
<dbReference type="RefSeq" id="XP_026599769.1">
    <property type="nucleotide sequence ID" value="XM_026751421.1"/>
</dbReference>
<dbReference type="GeneID" id="38119775"/>
<sequence length="461" mass="51355">MPGLGDLPVDVFLCILDNLKDDRPSLNNLALTCRDLHNLANPTLYRKYAEEAYSWAAKKYNEATLRRALSYSAAIPGNSQPLFEAIQYHRPQFVKMLLHARGEGANLDIEARNHQGFTPLEAAVHIHGHMPASIPPTIIKLLLDAGANTQPRERGNTADCDYDGSLLRYAVKYGSAAAVQHLIASGRVDVKELSPNGWPLLIDALTDIMQGHEATAIVEHLIKGGADVNMLPPADPFFTPLLYMITDYQKHAPRDFRDKDRATMLALLLRHGAEINFPVPNPPIRVAIKHASPTCVLVDLLLTYPALDVNYTAMAALPNAREEDRSATALTDAIESAEYSIAVRLVQRRPDLDVNKGFPLVSAVVWGRRMPLARALMETGRLSNASYRQAMEAAIREKCFDGNLMLRLMIKSWVGVAELRGLRDVDYVKQQLMDLKEVARQARSWIALGILKWSIRKMSRD</sequence>
<protein>
    <recommendedName>
        <fullName evidence="3">F-box domain-containing protein</fullName>
    </recommendedName>
</protein>
<dbReference type="SUPFAM" id="SSF48403">
    <property type="entry name" value="Ankyrin repeat"/>
    <property type="match status" value="1"/>
</dbReference>
<dbReference type="Proteomes" id="UP000256690">
    <property type="component" value="Unassembled WGS sequence"/>
</dbReference>
<evidence type="ECO:0000256" key="2">
    <source>
        <dbReference type="ARBA" id="ARBA00023043"/>
    </source>
</evidence>
<keyword evidence="1" id="KW-0677">Repeat</keyword>
<evidence type="ECO:0000259" key="3">
    <source>
        <dbReference type="Pfam" id="PF12937"/>
    </source>
</evidence>